<comment type="caution">
    <text evidence="8">The sequence shown here is derived from an EMBL/GenBank/DDBJ whole genome shotgun (WGS) entry which is preliminary data.</text>
</comment>
<gene>
    <name evidence="8" type="primary">uraD</name>
    <name evidence="8" type="ORF">HA052_26495</name>
</gene>
<dbReference type="GO" id="GO:0051997">
    <property type="term" value="F:2-oxo-4-hydroxy-4-carboxy-5-ureidoimidazoline decarboxylase activity"/>
    <property type="evidence" value="ECO:0007669"/>
    <property type="project" value="UniProtKB-EC"/>
</dbReference>
<dbReference type="RefSeq" id="WP_166454342.1">
    <property type="nucleotide sequence ID" value="NZ_JAAOMA010000087.1"/>
</dbReference>
<organism evidence="8 9">
    <name type="scientific">Chromobacterium fluminis</name>
    <dbReference type="NCBI Taxonomy" id="3044269"/>
    <lineage>
        <taxon>Bacteria</taxon>
        <taxon>Pseudomonadati</taxon>
        <taxon>Pseudomonadota</taxon>
        <taxon>Betaproteobacteria</taxon>
        <taxon>Neisseriales</taxon>
        <taxon>Chromobacteriaceae</taxon>
        <taxon>Chromobacterium</taxon>
    </lineage>
</organism>
<dbReference type="Proteomes" id="UP001515641">
    <property type="component" value="Unassembled WGS sequence"/>
</dbReference>
<dbReference type="SUPFAM" id="SSF158694">
    <property type="entry name" value="UraD-Like"/>
    <property type="match status" value="1"/>
</dbReference>
<keyword evidence="4" id="KW-0659">Purine metabolism</keyword>
<evidence type="ECO:0000256" key="3">
    <source>
        <dbReference type="ARBA" id="ARBA00012257"/>
    </source>
</evidence>
<evidence type="ECO:0000313" key="9">
    <source>
        <dbReference type="Proteomes" id="UP001515641"/>
    </source>
</evidence>
<feature type="domain" description="Oxo-4-hydroxy-4-carboxy-5-ureidoimidazoline decarboxylase" evidence="7">
    <location>
        <begin position="9"/>
        <end position="165"/>
    </location>
</feature>
<dbReference type="NCBIfam" id="TIGR03164">
    <property type="entry name" value="UHCUDC"/>
    <property type="match status" value="1"/>
</dbReference>
<accession>A0ABX0LGX8</accession>
<dbReference type="EMBL" id="JAAOMA010000087">
    <property type="protein sequence ID" value="NHR08742.1"/>
    <property type="molecule type" value="Genomic_DNA"/>
</dbReference>
<proteinExistence type="predicted"/>
<evidence type="ECO:0000256" key="2">
    <source>
        <dbReference type="ARBA" id="ARBA00004754"/>
    </source>
</evidence>
<keyword evidence="6 8" id="KW-0456">Lyase</keyword>
<dbReference type="InterPro" id="IPR017580">
    <property type="entry name" value="OHCU_decarboxylase-1"/>
</dbReference>
<dbReference type="Gene3D" id="1.10.3330.10">
    <property type="entry name" value="Oxo-4-hydroxy-4-carboxy-5-ureidoimidazoline decarboxylase"/>
    <property type="match status" value="1"/>
</dbReference>
<dbReference type="PANTHER" id="PTHR43466">
    <property type="entry name" value="2-OXO-4-HYDROXY-4-CARBOXY-5-UREIDOIMIDAZOLINE DECARBOXYLASE-RELATED"/>
    <property type="match status" value="1"/>
</dbReference>
<comment type="pathway">
    <text evidence="2">Purine metabolism; urate degradation; (S)-allantoin from urate: step 3/3.</text>
</comment>
<keyword evidence="9" id="KW-1185">Reference proteome</keyword>
<dbReference type="EC" id="4.1.1.97" evidence="3"/>
<protein>
    <recommendedName>
        <fullName evidence="3">2-oxo-4-hydroxy-4-carboxy-5-ureidoimidazoline decarboxylase</fullName>
        <ecNumber evidence="3">4.1.1.97</ecNumber>
    </recommendedName>
</protein>
<evidence type="ECO:0000256" key="6">
    <source>
        <dbReference type="ARBA" id="ARBA00023239"/>
    </source>
</evidence>
<dbReference type="PANTHER" id="PTHR43466:SF1">
    <property type="entry name" value="2-OXO-4-HYDROXY-4-CARBOXY-5-UREIDOIMIDAZOLINE DECARBOXYLASE-RELATED"/>
    <property type="match status" value="1"/>
</dbReference>
<sequence length="170" mass="18507">MSLTLERINALPTEQFVAALGGIFEHSPWVAAQAAGLRPFTNVADLHGCMRRQVEAAGVEAQLRLIRAHPELAGKAAQRGDLTVESAAEQGGAGLDQCSPQELELLRRLNADYRARFGFPFILAVRGYGRAGVIAEFQRRLAAEPEAERLACLQQIYRIAGLRLAELISS</sequence>
<evidence type="ECO:0000256" key="1">
    <source>
        <dbReference type="ARBA" id="ARBA00001163"/>
    </source>
</evidence>
<dbReference type="InterPro" id="IPR036778">
    <property type="entry name" value="OHCU_decarboxylase_sf"/>
</dbReference>
<reference evidence="8 9" key="1">
    <citation type="submission" date="2020-03" db="EMBL/GenBank/DDBJ databases">
        <title>Draft genome sequence of environmentally isolated cultures.</title>
        <authorList>
            <person name="Wilson H.S."/>
            <person name="De Leon M.E."/>
        </authorList>
    </citation>
    <scope>NUCLEOTIDE SEQUENCE [LARGE SCALE GENOMIC DNA]</scope>
    <source>
        <strain evidence="8 9">HSC-31F16</strain>
    </source>
</reference>
<evidence type="ECO:0000259" key="7">
    <source>
        <dbReference type="Pfam" id="PF09349"/>
    </source>
</evidence>
<dbReference type="Pfam" id="PF09349">
    <property type="entry name" value="OHCU_decarbox"/>
    <property type="match status" value="1"/>
</dbReference>
<name>A0ABX0LGX8_9NEIS</name>
<evidence type="ECO:0000313" key="8">
    <source>
        <dbReference type="EMBL" id="NHR08742.1"/>
    </source>
</evidence>
<keyword evidence="5" id="KW-0210">Decarboxylase</keyword>
<comment type="catalytic activity">
    <reaction evidence="1">
        <text>5-hydroxy-2-oxo-4-ureido-2,5-dihydro-1H-imidazole-5-carboxylate + H(+) = (S)-allantoin + CO2</text>
        <dbReference type="Rhea" id="RHEA:26301"/>
        <dbReference type="ChEBI" id="CHEBI:15378"/>
        <dbReference type="ChEBI" id="CHEBI:15678"/>
        <dbReference type="ChEBI" id="CHEBI:16526"/>
        <dbReference type="ChEBI" id="CHEBI:58639"/>
        <dbReference type="EC" id="4.1.1.97"/>
    </reaction>
</comment>
<evidence type="ECO:0000256" key="5">
    <source>
        <dbReference type="ARBA" id="ARBA00022793"/>
    </source>
</evidence>
<dbReference type="InterPro" id="IPR018020">
    <property type="entry name" value="OHCU_decarboxylase"/>
</dbReference>
<evidence type="ECO:0000256" key="4">
    <source>
        <dbReference type="ARBA" id="ARBA00022631"/>
    </source>
</evidence>